<gene>
    <name evidence="2" type="ORF">MFLAVUS_005724</name>
</gene>
<dbReference type="PANTHER" id="PTHR28080">
    <property type="entry name" value="PEROXISOMAL BIOGENESIS FACTOR 3"/>
    <property type="match status" value="1"/>
</dbReference>
<comment type="caution">
    <text evidence="2">The sequence shown here is derived from an EMBL/GenBank/DDBJ whole genome shotgun (WGS) entry which is preliminary data.</text>
</comment>
<dbReference type="InterPro" id="IPR006966">
    <property type="entry name" value="Peroxin-3"/>
</dbReference>
<keyword evidence="3" id="KW-1185">Reference proteome</keyword>
<dbReference type="EMBL" id="BAABUK010000012">
    <property type="protein sequence ID" value="GAA5812273.1"/>
    <property type="molecule type" value="Genomic_DNA"/>
</dbReference>
<dbReference type="PANTHER" id="PTHR28080:SF1">
    <property type="entry name" value="PEROXISOMAL BIOGENESIS FACTOR 3"/>
    <property type="match status" value="1"/>
</dbReference>
<feature type="compositionally biased region" description="Basic and acidic residues" evidence="1">
    <location>
        <begin position="139"/>
        <end position="177"/>
    </location>
</feature>
<dbReference type="Proteomes" id="UP001473302">
    <property type="component" value="Unassembled WGS sequence"/>
</dbReference>
<protein>
    <recommendedName>
        <fullName evidence="4">Peroxin-3</fullName>
    </recommendedName>
</protein>
<name>A0ABP9YZH8_9FUNG</name>
<organism evidence="2 3">
    <name type="scientific">Mucor flavus</name>
    <dbReference type="NCBI Taxonomy" id="439312"/>
    <lineage>
        <taxon>Eukaryota</taxon>
        <taxon>Fungi</taxon>
        <taxon>Fungi incertae sedis</taxon>
        <taxon>Mucoromycota</taxon>
        <taxon>Mucoromycotina</taxon>
        <taxon>Mucoromycetes</taxon>
        <taxon>Mucorales</taxon>
        <taxon>Mucorineae</taxon>
        <taxon>Mucoraceae</taxon>
        <taxon>Mucor</taxon>
    </lineage>
</organism>
<feature type="region of interest" description="Disordered" evidence="1">
    <location>
        <begin position="129"/>
        <end position="178"/>
    </location>
</feature>
<evidence type="ECO:0000256" key="1">
    <source>
        <dbReference type="SAM" id="MobiDB-lite"/>
    </source>
</evidence>
<sequence>MTIYTSVKDYVKRHRNGLLISATIAGGSYFAGKYATSKIRSIQEKATADRLAKENLKRRFQQNQNDCVFTVLSLLPTLGDQILHQMNIEEGWAKLQETRKLEKIEAKLRKEREVAALLKEEQDALNQLQNTTSESVVMVEHESSDDKSEDKSEEDNKKEDGKDVEKPVEKHTEKPAEIESSVGSLATSFIVEEDIPLPAGILSKKEKNLLWDEIKTMSFTRTFTSIYSVTLLTILTHIQLNLLGRFTYIWSVSVLNKSEPTIRLQQEGAGPDVGFLDPQIERMFLSASWWILHRGWKKLAARVQEAVDEIVSSVPIKGFLNYQDAEQLIAKLRRRIEYDADNKPISYRSFMLPDTEEEELEFIRGAGFDEEYPTEETSTISLRQLLDETKDFIDSPDFSQVLSSCLDEVFAIFDHHAFAKTLLPSHEPMGSSIKEISHAEALDLEQEKKVILANLLPTISRQAHLIIAGNEYLNAFAYIKELQAFSALIYTQYGDETSKA</sequence>
<evidence type="ECO:0000313" key="3">
    <source>
        <dbReference type="Proteomes" id="UP001473302"/>
    </source>
</evidence>
<evidence type="ECO:0008006" key="4">
    <source>
        <dbReference type="Google" id="ProtNLM"/>
    </source>
</evidence>
<evidence type="ECO:0000313" key="2">
    <source>
        <dbReference type="EMBL" id="GAA5812273.1"/>
    </source>
</evidence>
<dbReference type="Pfam" id="PF04882">
    <property type="entry name" value="Peroxin-3"/>
    <property type="match status" value="1"/>
</dbReference>
<reference evidence="2 3" key="1">
    <citation type="submission" date="2024-04" db="EMBL/GenBank/DDBJ databases">
        <title>genome sequences of Mucor flavus KT1a and Helicostylum pulchrum KT1b strains isolated from the surface of a dry-aged beef.</title>
        <authorList>
            <person name="Toyotome T."/>
            <person name="Hosono M."/>
            <person name="Torimaru M."/>
            <person name="Fukuda K."/>
            <person name="Mikami N."/>
        </authorList>
    </citation>
    <scope>NUCLEOTIDE SEQUENCE [LARGE SCALE GENOMIC DNA]</scope>
    <source>
        <strain evidence="2 3">KT1a</strain>
    </source>
</reference>
<proteinExistence type="predicted"/>
<accession>A0ABP9YZH8</accession>